<dbReference type="AlphaFoldDB" id="A0A7X1NJG7"/>
<keyword evidence="3" id="KW-1185">Reference proteome</keyword>
<accession>A0A7X1NJG7</accession>
<name>A0A7X1NJG7_9BURK</name>
<evidence type="ECO:0000313" key="2">
    <source>
        <dbReference type="EMBL" id="MPW23117.1"/>
    </source>
</evidence>
<gene>
    <name evidence="2" type="ORF">GCT13_41700</name>
</gene>
<feature type="region of interest" description="Disordered" evidence="1">
    <location>
        <begin position="144"/>
        <end position="167"/>
    </location>
</feature>
<proteinExistence type="predicted"/>
<evidence type="ECO:0000313" key="3">
    <source>
        <dbReference type="Proteomes" id="UP000484381"/>
    </source>
</evidence>
<protein>
    <submittedName>
        <fullName evidence="2">Uncharacterized protein</fullName>
    </submittedName>
</protein>
<organism evidence="2 3">
    <name type="scientific">Paraburkholderia franconis</name>
    <dbReference type="NCBI Taxonomy" id="2654983"/>
    <lineage>
        <taxon>Bacteria</taxon>
        <taxon>Pseudomonadati</taxon>
        <taxon>Pseudomonadota</taxon>
        <taxon>Betaproteobacteria</taxon>
        <taxon>Burkholderiales</taxon>
        <taxon>Burkholderiaceae</taxon>
        <taxon>Paraburkholderia</taxon>
    </lineage>
</organism>
<comment type="caution">
    <text evidence="2">The sequence shown here is derived from an EMBL/GenBank/DDBJ whole genome shotgun (WGS) entry which is preliminary data.</text>
</comment>
<dbReference type="Proteomes" id="UP000484381">
    <property type="component" value="Unassembled WGS sequence"/>
</dbReference>
<evidence type="ECO:0000256" key="1">
    <source>
        <dbReference type="SAM" id="MobiDB-lite"/>
    </source>
</evidence>
<dbReference type="RefSeq" id="WP_152767660.1">
    <property type="nucleotide sequence ID" value="NZ_WHNP01000091.1"/>
</dbReference>
<reference evidence="2 3" key="1">
    <citation type="submission" date="2019-10" db="EMBL/GenBank/DDBJ databases">
        <title>Paraburkholderia sp. isolated from nodules of Mimosa pudica from Brazilian Atlantic Forest soils.</title>
        <authorList>
            <person name="Paulitsch F."/>
            <person name="Hungria M."/>
            <person name="Dall'Agnol R."/>
        </authorList>
    </citation>
    <scope>NUCLEOTIDE SEQUENCE [LARGE SCALE GENOMIC DNA]</scope>
    <source>
        <strain evidence="2 3">CNPSo 3157</strain>
    </source>
</reference>
<dbReference type="EMBL" id="WHNP01000091">
    <property type="protein sequence ID" value="MPW23117.1"/>
    <property type="molecule type" value="Genomic_DNA"/>
</dbReference>
<sequence>MLSDDEKERIRAQEEFRHAVQQELQEKSKPSSAVERLLSSDNVRWIATTIAIPLTVGVWGWFSSQQAEAQRKQELKISVEQKNVDLVIKLLPAFAEEVGAPERVNAVAVMVALEKEGNLSPELRATLDRGRSQVNEEYDPAQGFRTAGARRESEAYASRDGAAPSGDATVQVASLPGAQVYIQIFAETQRDKAEAARQAIRNAGVGAPGIENVVNTAEKKNRLQPKGDNQMKLLVFQESAGPIAKRVAEAVKKSIGQDVVIDDRWKNKSSANVPLGQLELWFPSAG</sequence>